<dbReference type="InterPro" id="IPR010982">
    <property type="entry name" value="Lambda_DNA-bd_dom_sf"/>
</dbReference>
<dbReference type="EMBL" id="CP147407">
    <property type="protein sequence ID" value="WXB95542.1"/>
    <property type="molecule type" value="Genomic_DNA"/>
</dbReference>
<evidence type="ECO:0000256" key="1">
    <source>
        <dbReference type="ARBA" id="ARBA00023125"/>
    </source>
</evidence>
<keyword evidence="5" id="KW-1185">Reference proteome</keyword>
<dbReference type="Pfam" id="PF01381">
    <property type="entry name" value="HTH_3"/>
    <property type="match status" value="1"/>
</dbReference>
<accession>A0ABZ2NE65</accession>
<dbReference type="InterPro" id="IPR036281">
    <property type="entry name" value="SinR/SinI_dimer_dom_sf"/>
</dbReference>
<feature type="domain" description="Sin" evidence="3">
    <location>
        <begin position="67"/>
        <end position="105"/>
    </location>
</feature>
<evidence type="ECO:0000259" key="3">
    <source>
        <dbReference type="PROSITE" id="PS51500"/>
    </source>
</evidence>
<dbReference type="SUPFAM" id="SSF47413">
    <property type="entry name" value="lambda repressor-like DNA-binding domains"/>
    <property type="match status" value="1"/>
</dbReference>
<sequence>MTFAGKKIREIRRQRGFSLTELADQAGVSKSYLSYIERDVQKNPSLHFLTKIAENLGVEVKDLIGEQNNQSRLEQLDPEWEDLLKTAIRNGLSKEDFKLFTDYIQFSKKHSK</sequence>
<organism evidence="4 5">
    <name type="scientific">Metabacillus sediminis</name>
    <dbReference type="NCBI Taxonomy" id="3117746"/>
    <lineage>
        <taxon>Bacteria</taxon>
        <taxon>Bacillati</taxon>
        <taxon>Bacillota</taxon>
        <taxon>Bacilli</taxon>
        <taxon>Bacillales</taxon>
        <taxon>Bacillaceae</taxon>
        <taxon>Metabacillus</taxon>
    </lineage>
</organism>
<dbReference type="PANTHER" id="PTHR46797">
    <property type="entry name" value="HTH-TYPE TRANSCRIPTIONAL REGULATOR"/>
    <property type="match status" value="1"/>
</dbReference>
<reference evidence="4 5" key="1">
    <citation type="submission" date="2024-02" db="EMBL/GenBank/DDBJ databases">
        <title>Seven novel Bacillus-like species.</title>
        <authorList>
            <person name="Liu G."/>
        </authorList>
    </citation>
    <scope>NUCLEOTIDE SEQUENCE [LARGE SCALE GENOMIC DNA]</scope>
    <source>
        <strain evidence="4 5">FJAT-52054</strain>
    </source>
</reference>
<dbReference type="Proteomes" id="UP001377337">
    <property type="component" value="Chromosome"/>
</dbReference>
<gene>
    <name evidence="4" type="ORF">WCV65_13325</name>
</gene>
<name>A0ABZ2NE65_9BACI</name>
<dbReference type="PROSITE" id="PS50943">
    <property type="entry name" value="HTH_CROC1"/>
    <property type="match status" value="1"/>
</dbReference>
<dbReference type="SMART" id="SM00530">
    <property type="entry name" value="HTH_XRE"/>
    <property type="match status" value="1"/>
</dbReference>
<evidence type="ECO:0000313" key="5">
    <source>
        <dbReference type="Proteomes" id="UP001377337"/>
    </source>
</evidence>
<evidence type="ECO:0000313" key="4">
    <source>
        <dbReference type="EMBL" id="WXB95542.1"/>
    </source>
</evidence>
<proteinExistence type="predicted"/>
<dbReference type="CDD" id="cd00093">
    <property type="entry name" value="HTH_XRE"/>
    <property type="match status" value="1"/>
</dbReference>
<evidence type="ECO:0000259" key="2">
    <source>
        <dbReference type="PROSITE" id="PS50943"/>
    </source>
</evidence>
<protein>
    <submittedName>
        <fullName evidence="4">Helix-turn-helix domain-containing protein</fullName>
    </submittedName>
</protein>
<dbReference type="PROSITE" id="PS51500">
    <property type="entry name" value="SIN"/>
    <property type="match status" value="1"/>
</dbReference>
<dbReference type="InterPro" id="IPR050807">
    <property type="entry name" value="TransReg_Diox_bact_type"/>
</dbReference>
<dbReference type="InterPro" id="IPR001387">
    <property type="entry name" value="Cro/C1-type_HTH"/>
</dbReference>
<dbReference type="InterPro" id="IPR010981">
    <property type="entry name" value="SinR/SinI_dimer_dom"/>
</dbReference>
<keyword evidence="1" id="KW-0238">DNA-binding</keyword>
<dbReference type="SUPFAM" id="SSF47406">
    <property type="entry name" value="SinR repressor dimerisation domain-like"/>
    <property type="match status" value="1"/>
</dbReference>
<dbReference type="RefSeq" id="WP_338777096.1">
    <property type="nucleotide sequence ID" value="NZ_CP147407.1"/>
</dbReference>
<dbReference type="Gene3D" id="1.10.260.40">
    <property type="entry name" value="lambda repressor-like DNA-binding domains"/>
    <property type="match status" value="1"/>
</dbReference>
<dbReference type="PANTHER" id="PTHR46797:SF1">
    <property type="entry name" value="METHYLPHOSPHONATE SYNTHASE"/>
    <property type="match status" value="1"/>
</dbReference>
<feature type="domain" description="HTH cro/C1-type" evidence="2">
    <location>
        <begin position="8"/>
        <end position="63"/>
    </location>
</feature>